<feature type="transmembrane region" description="Helical" evidence="1">
    <location>
        <begin position="1167"/>
        <end position="1185"/>
    </location>
</feature>
<dbReference type="Proteomes" id="UP000588277">
    <property type="component" value="Unassembled WGS sequence"/>
</dbReference>
<keyword evidence="1" id="KW-0472">Membrane</keyword>
<gene>
    <name evidence="2" type="ORF">G1C96_1744</name>
</gene>
<reference evidence="2 3" key="1">
    <citation type="submission" date="2020-02" db="EMBL/GenBank/DDBJ databases">
        <title>Characterization of phylogenetic diversity of novel bifidobacterial species isolated in Czech ZOOs.</title>
        <authorList>
            <person name="Lugli G.A."/>
            <person name="Vera N.B."/>
            <person name="Ventura M."/>
        </authorList>
    </citation>
    <scope>NUCLEOTIDE SEQUENCE [LARGE SCALE GENOMIC DNA]</scope>
    <source>
        <strain evidence="2 3">DSM 109958</strain>
    </source>
</reference>
<dbReference type="EMBL" id="JAAIIH010000017">
    <property type="protein sequence ID" value="NMN01159.1"/>
    <property type="molecule type" value="Genomic_DNA"/>
</dbReference>
<dbReference type="Gene3D" id="2.60.40.1140">
    <property type="entry name" value="Collagen-binding surface protein Cna, B-type domain"/>
    <property type="match status" value="1"/>
</dbReference>
<evidence type="ECO:0000256" key="1">
    <source>
        <dbReference type="SAM" id="Phobius"/>
    </source>
</evidence>
<keyword evidence="1" id="KW-1133">Transmembrane helix</keyword>
<sequence length="1202" mass="124782">MAYAARIRSVYGAEFAGGFTGFMQAASTASTGGLGLLYGLISVDNLLGALQVSYPTEENTKVTGPLRNLDYATWQAWATAVAVNGAYGREFAELLKKVFDGEITIGDQAALNAVIDQYVYGTNVVAGRTAYSQDTNASEGGNAGGYVGLMRSGVVTNGQAQDTRTVRATRAAGGFAGAMESGGAAKLGGIDVLGLIKLNLGKLVSVLNVFVPVVKSSSVTGYRRGMTVEATGTDLTHANGFAGGYVGYASGAQIWGDATFSDADQNGDRWSIGATHEGYTASGANATNLRRVKGANAIGGYAGLVTAAGVADVNTNASEAEGILQKLLDALINTPADLAQVVQATVSTVRGATVASVKDGDSGEAWGFTVEGAYTVGDATKYARAAGGFAGSMKAVVAGTEKGGQKNDGTDTLTVDGLRGVEGGQYAGGFVGLADTTAVASVAGDDGTDKGDQSTNLLLRLVKAGNVSALEAFRTFIHHANVNGVADGIQIKAHDSSTQGILDSKRFTGAAGGFGGGLINGTVDYGTVKNLNSVEGVNYAGGFVGHLGKAGTVDVDNASVSKLLGATVGVLDIWGSHVDHSSVTGIADGFVVGTSHTDEQYANTKGTDSATGREVAGGFAGYADLARVSDSTATNLKKVSSAEIAGGFVGETTHAYLVDLDASSRLIDLVLQIVNLLVRMLYLNQIDVIDLGKWFPQLNGKDSLFNLKVLSQGDVLYVNLFGFKIGVSVSKKSTENQQQTDVAIITIGDSVIKLPCNNDGIIQDENTRENLKVQLVKGNRTKAVDSSVTGITGGYDVFGGGATQTSDGVENLSTGYAGGFAGLNVEGVLQNDHMTYADTIRGTANRVDPFGNTTLSSNWNFVNMRKIVGPDDDGRYNTYRVYRTADAAAGEASVDVNGAVTKISDKIDDGATTFDRWDVKYFEVVNAYDADTAASNAAGDARTTWVGIKDAAIATGDSSKPLGVYVSEAKAVLMLDRAVTENNGGLTPEPDDGQDPCGEDGCQTVDLTLQKVWNDGGRADARPDSIELTVTATYTNAAGETVTPTILCYAAACKEQPRDNPMTVTMGKADGSLWSDTWRTKLTGLPVAFRDDDGTLHYYTYSVVETALVYGTGDNATRKTPGEAGYTVSVVYGAKDEQTGQDNKEYVATVTNTLIVPLPDTGGMGTAWFLACGLTILMLGAAWCVRRDLAAAGARRGRHVRG</sequence>
<accession>A0A7Y0F3E7</accession>
<keyword evidence="3" id="KW-1185">Reference proteome</keyword>
<organism evidence="2 3">
    <name type="scientific">Bifidobacterium moraviense</name>
    <dbReference type="NCBI Taxonomy" id="2675323"/>
    <lineage>
        <taxon>Bacteria</taxon>
        <taxon>Bacillati</taxon>
        <taxon>Actinomycetota</taxon>
        <taxon>Actinomycetes</taxon>
        <taxon>Bifidobacteriales</taxon>
        <taxon>Bifidobacteriaceae</taxon>
        <taxon>Bifidobacterium</taxon>
    </lineage>
</organism>
<dbReference type="AlphaFoldDB" id="A0A7Y0F3E7"/>
<keyword evidence="1" id="KW-0812">Transmembrane</keyword>
<name>A0A7Y0F3E7_9BIFI</name>
<comment type="caution">
    <text evidence="2">The sequence shown here is derived from an EMBL/GenBank/DDBJ whole genome shotgun (WGS) entry which is preliminary data.</text>
</comment>
<evidence type="ECO:0000313" key="3">
    <source>
        <dbReference type="Proteomes" id="UP000588277"/>
    </source>
</evidence>
<evidence type="ECO:0000313" key="2">
    <source>
        <dbReference type="EMBL" id="NMN01159.1"/>
    </source>
</evidence>
<protein>
    <submittedName>
        <fullName evidence="2">Cell surface protein</fullName>
    </submittedName>
</protein>
<proteinExistence type="predicted"/>